<evidence type="ECO:0000256" key="7">
    <source>
        <dbReference type="ARBA" id="ARBA00022857"/>
    </source>
</evidence>
<keyword evidence="9" id="KW-1185">Reference proteome</keyword>
<dbReference type="RefSeq" id="XP_029017625.1">
    <property type="nucleotide sequence ID" value="XM_029161792.3"/>
</dbReference>
<dbReference type="PANTHER" id="PTHR44085:SF2">
    <property type="entry name" value="SEPIAPTERIN REDUCTASE"/>
    <property type="match status" value="1"/>
</dbReference>
<evidence type="ECO:0000256" key="4">
    <source>
        <dbReference type="ARBA" id="ARBA00013075"/>
    </source>
</evidence>
<sequence length="258" mass="28380">MSDLFPAKLRTLGRCFCIITGASRGFGWALAHKVSHLVQPGSVLLLVARSEALLRTLKEELRSFASERELHVHCVAADLSTRDGVNATVAAAKRERALADDVDHVLLVNNAASLGDISGFVSFTDLEQVTSYLSFNVSSALALTAGLLQVFPHAPGRRRTVVNVSSVFALQPLQSWVLYCTAKAARGMMFRVLAQEEPTVKVLSYSPGPMETEMQEEIRRLTGISHRLLPCHEPADKLMKLLLDYDFRSGAHLDFFDV</sequence>
<comment type="subunit">
    <text evidence="3">Homodimer.</text>
</comment>
<evidence type="ECO:0000256" key="6">
    <source>
        <dbReference type="ARBA" id="ARBA00022490"/>
    </source>
</evidence>
<dbReference type="PRINTS" id="PR00081">
    <property type="entry name" value="GDHRDH"/>
</dbReference>
<dbReference type="FunFam" id="3.40.50.720:FF:000259">
    <property type="entry name" value="Sepiapterin reductase"/>
    <property type="match status" value="1"/>
</dbReference>
<evidence type="ECO:0000313" key="9">
    <source>
        <dbReference type="Proteomes" id="UP000515150"/>
    </source>
</evidence>
<dbReference type="GO" id="GO:0005737">
    <property type="term" value="C:cytoplasm"/>
    <property type="evidence" value="ECO:0007669"/>
    <property type="project" value="UniProtKB-SubCell"/>
</dbReference>
<dbReference type="Pfam" id="PF00106">
    <property type="entry name" value="adh_short"/>
    <property type="match status" value="1"/>
</dbReference>
<protein>
    <recommendedName>
        <fullName evidence="5">Sepiapterin reductase</fullName>
        <ecNumber evidence="4">1.1.1.153</ecNumber>
    </recommendedName>
</protein>
<evidence type="ECO:0000256" key="2">
    <source>
        <dbReference type="ARBA" id="ARBA00010483"/>
    </source>
</evidence>
<evidence type="ECO:0000256" key="5">
    <source>
        <dbReference type="ARBA" id="ARBA00019170"/>
    </source>
</evidence>
<accession>A0A6P7NDA8</accession>
<evidence type="ECO:0000313" key="10">
    <source>
        <dbReference type="RefSeq" id="XP_029017625.1"/>
    </source>
</evidence>
<dbReference type="SUPFAM" id="SSF51735">
    <property type="entry name" value="NAD(P)-binding Rossmann-fold domains"/>
    <property type="match status" value="1"/>
</dbReference>
<comment type="similarity">
    <text evidence="2">Belongs to the sepiapterin reductase family.</text>
</comment>
<dbReference type="GeneID" id="114861985"/>
<dbReference type="KEGG" id="bspl:114861985"/>
<reference evidence="10 11" key="1">
    <citation type="submission" date="2025-04" db="UniProtKB">
        <authorList>
            <consortium name="RefSeq"/>
        </authorList>
    </citation>
    <scope>IDENTIFICATION</scope>
</reference>
<dbReference type="CTD" id="795445"/>
<dbReference type="RefSeq" id="XP_029017626.1">
    <property type="nucleotide sequence ID" value="XM_029161793.3"/>
</dbReference>
<evidence type="ECO:0000256" key="8">
    <source>
        <dbReference type="ARBA" id="ARBA00023002"/>
    </source>
</evidence>
<comment type="subcellular location">
    <subcellularLocation>
        <location evidence="1">Cytoplasm</location>
    </subcellularLocation>
</comment>
<dbReference type="CDD" id="cd05367">
    <property type="entry name" value="SPR-like_SDR_c"/>
    <property type="match status" value="1"/>
</dbReference>
<dbReference type="GO" id="GO:0006729">
    <property type="term" value="P:tetrahydrobiopterin biosynthetic process"/>
    <property type="evidence" value="ECO:0007669"/>
    <property type="project" value="InterPro"/>
</dbReference>
<keyword evidence="6" id="KW-0963">Cytoplasm</keyword>
<dbReference type="InterPro" id="IPR051721">
    <property type="entry name" value="Biopterin_syn/organic_redct"/>
</dbReference>
<dbReference type="Proteomes" id="UP000515150">
    <property type="component" value="Chromosome 9"/>
</dbReference>
<gene>
    <name evidence="10 11" type="primary">sprb</name>
</gene>
<keyword evidence="8" id="KW-0560">Oxidoreductase</keyword>
<evidence type="ECO:0000256" key="3">
    <source>
        <dbReference type="ARBA" id="ARBA00011738"/>
    </source>
</evidence>
<proteinExistence type="inferred from homology"/>
<dbReference type="InterPro" id="IPR002347">
    <property type="entry name" value="SDR_fam"/>
</dbReference>
<dbReference type="Gene3D" id="3.40.50.720">
    <property type="entry name" value="NAD(P)-binding Rossmann-like Domain"/>
    <property type="match status" value="1"/>
</dbReference>
<dbReference type="NCBIfam" id="TIGR01500">
    <property type="entry name" value="sepiapter_red"/>
    <property type="match status" value="1"/>
</dbReference>
<name>A0A6P7NDA8_BETSP</name>
<dbReference type="AlphaFoldDB" id="A0A6P7NDA8"/>
<dbReference type="GO" id="GO:0004757">
    <property type="term" value="F:sepiapterin reductase (NADP+) activity"/>
    <property type="evidence" value="ECO:0007669"/>
    <property type="project" value="UniProtKB-EC"/>
</dbReference>
<evidence type="ECO:0000313" key="11">
    <source>
        <dbReference type="RefSeq" id="XP_029017626.1"/>
    </source>
</evidence>
<dbReference type="EC" id="1.1.1.153" evidence="4"/>
<organism evidence="9 11">
    <name type="scientific">Betta splendens</name>
    <name type="common">Siamese fighting fish</name>
    <dbReference type="NCBI Taxonomy" id="158456"/>
    <lineage>
        <taxon>Eukaryota</taxon>
        <taxon>Metazoa</taxon>
        <taxon>Chordata</taxon>
        <taxon>Craniata</taxon>
        <taxon>Vertebrata</taxon>
        <taxon>Euteleostomi</taxon>
        <taxon>Actinopterygii</taxon>
        <taxon>Neopterygii</taxon>
        <taxon>Teleostei</taxon>
        <taxon>Neoteleostei</taxon>
        <taxon>Acanthomorphata</taxon>
        <taxon>Anabantaria</taxon>
        <taxon>Anabantiformes</taxon>
        <taxon>Anabantoidei</taxon>
        <taxon>Osphronemidae</taxon>
        <taxon>Betta</taxon>
    </lineage>
</organism>
<dbReference type="InterPro" id="IPR036291">
    <property type="entry name" value="NAD(P)-bd_dom_sf"/>
</dbReference>
<dbReference type="PANTHER" id="PTHR44085">
    <property type="entry name" value="SEPIAPTERIN REDUCTASE"/>
    <property type="match status" value="1"/>
</dbReference>
<evidence type="ECO:0000256" key="1">
    <source>
        <dbReference type="ARBA" id="ARBA00004496"/>
    </source>
</evidence>
<keyword evidence="7" id="KW-0521">NADP</keyword>
<dbReference type="GeneTree" id="ENSGT00440000033609"/>
<dbReference type="InterPro" id="IPR006393">
    <property type="entry name" value="Sepiapterin_red"/>
</dbReference>